<evidence type="ECO:0000256" key="3">
    <source>
        <dbReference type="ARBA" id="ARBA00022723"/>
    </source>
</evidence>
<dbReference type="CDD" id="cd05285">
    <property type="entry name" value="sorbitol_DH"/>
    <property type="match status" value="1"/>
</dbReference>
<dbReference type="InterPro" id="IPR045306">
    <property type="entry name" value="SDH-like"/>
</dbReference>
<dbReference type="PROSITE" id="PS00059">
    <property type="entry name" value="ADH_ZINC"/>
    <property type="match status" value="1"/>
</dbReference>
<dbReference type="Gene3D" id="3.90.180.10">
    <property type="entry name" value="Medium-chain alcohol dehydrogenases, catalytic domain"/>
    <property type="match status" value="1"/>
</dbReference>
<sequence>MSQSKMMAAAVLDKPMSIGVKQVPVPEPKPDEALIQVYCIGICGSDVHYYEHGRIGRYEVKEPLILGHELAGIVVQTGDQVTNVSVGDRVAVEPGVTCGRCAYCKSGRYNLCPDVVFMATPPVDGAWAEYVAVRSDFLFKLPDEMSFEEGALLEPLSVGLHAVRRGGIRPEDRVLVLGLGPIGLLAIEAAKLSGASQVYGSDVVEFRRDLATRIGAAGVINPLSDDVPERLRELTGGEGVDLIIETSGNAGAIEGSIDYVNRGGRIVFVGLPTKDAIPVDIGALVDAELDVYGVFRYANTYPAAIRLLQNNGSRIRDIITHEFPLDRIQEAVELARTQKDTSVKVMIYPGRPS</sequence>
<dbReference type="EMBL" id="CP016809">
    <property type="protein sequence ID" value="ANY73134.1"/>
    <property type="molecule type" value="Genomic_DNA"/>
</dbReference>
<evidence type="ECO:0000256" key="5">
    <source>
        <dbReference type="ARBA" id="ARBA00023002"/>
    </source>
</evidence>
<dbReference type="InterPro" id="IPR020843">
    <property type="entry name" value="ER"/>
</dbReference>
<evidence type="ECO:0000259" key="7">
    <source>
        <dbReference type="SMART" id="SM00829"/>
    </source>
</evidence>
<dbReference type="SUPFAM" id="SSF51735">
    <property type="entry name" value="NAD(P)-binding Rossmann-fold domains"/>
    <property type="match status" value="1"/>
</dbReference>
<evidence type="ECO:0000256" key="2">
    <source>
        <dbReference type="ARBA" id="ARBA00008072"/>
    </source>
</evidence>
<dbReference type="GO" id="GO:0016616">
    <property type="term" value="F:oxidoreductase activity, acting on the CH-OH group of donors, NAD or NADP as acceptor"/>
    <property type="evidence" value="ECO:0007669"/>
    <property type="project" value="InterPro"/>
</dbReference>
<proteinExistence type="inferred from homology"/>
<dbReference type="GO" id="GO:0008270">
    <property type="term" value="F:zinc ion binding"/>
    <property type="evidence" value="ECO:0007669"/>
    <property type="project" value="InterPro"/>
</dbReference>
<dbReference type="SUPFAM" id="SSF50129">
    <property type="entry name" value="GroES-like"/>
    <property type="match status" value="1"/>
</dbReference>
<dbReference type="RefSeq" id="WP_099477662.1">
    <property type="nucleotide sequence ID" value="NZ_CP016809.1"/>
</dbReference>
<dbReference type="InterPro" id="IPR011032">
    <property type="entry name" value="GroES-like_sf"/>
</dbReference>
<dbReference type="Pfam" id="PF08240">
    <property type="entry name" value="ADH_N"/>
    <property type="match status" value="1"/>
</dbReference>
<dbReference type="InterPro" id="IPR036291">
    <property type="entry name" value="NAD(P)-bd_dom_sf"/>
</dbReference>
<dbReference type="SMART" id="SM00829">
    <property type="entry name" value="PKS_ER"/>
    <property type="match status" value="1"/>
</dbReference>
<keyword evidence="4 6" id="KW-0862">Zinc</keyword>
<dbReference type="KEGG" id="pib:BBD41_11330"/>
<dbReference type="Pfam" id="PF00107">
    <property type="entry name" value="ADH_zinc_N"/>
    <property type="match status" value="1"/>
</dbReference>
<keyword evidence="5" id="KW-0560">Oxidoreductase</keyword>
<dbReference type="PANTHER" id="PTHR43161:SF9">
    <property type="entry name" value="SORBITOL DEHYDROGENASE"/>
    <property type="match status" value="1"/>
</dbReference>
<accession>A0A1B2DZG5</accession>
<keyword evidence="3 6" id="KW-0479">Metal-binding</keyword>
<gene>
    <name evidence="8" type="ORF">BBD41_11330</name>
</gene>
<evidence type="ECO:0000313" key="8">
    <source>
        <dbReference type="EMBL" id="ANY73134.1"/>
    </source>
</evidence>
<evidence type="ECO:0000256" key="4">
    <source>
        <dbReference type="ARBA" id="ARBA00022833"/>
    </source>
</evidence>
<reference evidence="8" key="1">
    <citation type="submission" date="2016-08" db="EMBL/GenBank/DDBJ databases">
        <title>Complete Genome Seqeunce of Paenibacillus sp. nov. IHBB 9852 from high altitute lake of Indian trans-Himalayas.</title>
        <authorList>
            <person name="Kiran S."/>
            <person name="Swarnkar M.K."/>
            <person name="Rana A."/>
            <person name="Tewari R."/>
            <person name="Gulati A."/>
        </authorList>
    </citation>
    <scope>NUCLEOTIDE SEQUENCE [LARGE SCALE GENOMIC DNA]</scope>
    <source>
        <strain evidence="8">IHBB 9852</strain>
    </source>
</reference>
<protein>
    <submittedName>
        <fullName evidence="8">Alcohol dehydrogenase</fullName>
    </submittedName>
</protein>
<name>A0A1B2DZG5_9BACL</name>
<dbReference type="PANTHER" id="PTHR43161">
    <property type="entry name" value="SORBITOL DEHYDROGENASE"/>
    <property type="match status" value="1"/>
</dbReference>
<dbReference type="InterPro" id="IPR013154">
    <property type="entry name" value="ADH-like_N"/>
</dbReference>
<comment type="similarity">
    <text evidence="2 6">Belongs to the zinc-containing alcohol dehydrogenase family.</text>
</comment>
<organism evidence="8">
    <name type="scientific">Paenibacillus ihbetae</name>
    <dbReference type="NCBI Taxonomy" id="1870820"/>
    <lineage>
        <taxon>Bacteria</taxon>
        <taxon>Bacillati</taxon>
        <taxon>Bacillota</taxon>
        <taxon>Bacilli</taxon>
        <taxon>Bacillales</taxon>
        <taxon>Paenibacillaceae</taxon>
        <taxon>Paenibacillus</taxon>
    </lineage>
</organism>
<evidence type="ECO:0000256" key="1">
    <source>
        <dbReference type="ARBA" id="ARBA00001947"/>
    </source>
</evidence>
<evidence type="ECO:0000256" key="6">
    <source>
        <dbReference type="RuleBase" id="RU361277"/>
    </source>
</evidence>
<comment type="cofactor">
    <cofactor evidence="1 6">
        <name>Zn(2+)</name>
        <dbReference type="ChEBI" id="CHEBI:29105"/>
    </cofactor>
</comment>
<dbReference type="Gene3D" id="3.40.50.720">
    <property type="entry name" value="NAD(P)-binding Rossmann-like Domain"/>
    <property type="match status" value="1"/>
</dbReference>
<dbReference type="AlphaFoldDB" id="A0A1B2DZG5"/>
<feature type="domain" description="Enoyl reductase (ER)" evidence="7">
    <location>
        <begin position="19"/>
        <end position="347"/>
    </location>
</feature>
<dbReference type="InterPro" id="IPR013149">
    <property type="entry name" value="ADH-like_C"/>
</dbReference>
<dbReference type="InterPro" id="IPR002328">
    <property type="entry name" value="ADH_Zn_CS"/>
</dbReference>